<dbReference type="Pfam" id="PF00119">
    <property type="entry name" value="ATP-synt_A"/>
    <property type="match status" value="1"/>
</dbReference>
<accession>A0A1X9WDA4</accession>
<evidence type="ECO:0000256" key="9">
    <source>
        <dbReference type="ARBA" id="ARBA00023136"/>
    </source>
</evidence>
<dbReference type="RefSeq" id="YP_009380106.1">
    <property type="nucleotide sequence ID" value="NC_034948.1"/>
</dbReference>
<dbReference type="SUPFAM" id="SSF81336">
    <property type="entry name" value="F1F0 ATP synthase subunit A"/>
    <property type="match status" value="1"/>
</dbReference>
<dbReference type="EMBL" id="KY825224">
    <property type="protein sequence ID" value="ARS00909.1"/>
    <property type="molecule type" value="Genomic_DNA"/>
</dbReference>
<evidence type="ECO:0000256" key="6">
    <source>
        <dbReference type="ARBA" id="ARBA00022781"/>
    </source>
</evidence>
<name>A0A1X9WDA4_ISOPU</name>
<dbReference type="GO" id="GO:0045259">
    <property type="term" value="C:proton-transporting ATP synthase complex"/>
    <property type="evidence" value="ECO:0007669"/>
    <property type="project" value="UniProtKB-KW"/>
</dbReference>
<dbReference type="GO" id="GO:0005743">
    <property type="term" value="C:mitochondrial inner membrane"/>
    <property type="evidence" value="ECO:0007669"/>
    <property type="project" value="UniProtKB-SubCell"/>
</dbReference>
<keyword evidence="13" id="KW-0496">Mitochondrion</keyword>
<geneLocation type="mitochondrion" evidence="13"/>
<keyword evidence="6" id="KW-0375">Hydrogen ion transport</keyword>
<dbReference type="GO" id="GO:0015986">
    <property type="term" value="P:proton motive force-driven ATP synthesis"/>
    <property type="evidence" value="ECO:0007669"/>
    <property type="project" value="InterPro"/>
</dbReference>
<comment type="subcellular location">
    <subcellularLocation>
        <location evidence="1">Membrane</location>
        <topology evidence="1">Multi-pass membrane protein</topology>
    </subcellularLocation>
    <subcellularLocation>
        <location evidence="11">Mitochondrion inner membrane</location>
        <topology evidence="11">Multi-pass membrane protein</topology>
    </subcellularLocation>
</comment>
<evidence type="ECO:0000256" key="4">
    <source>
        <dbReference type="ARBA" id="ARBA00022547"/>
    </source>
</evidence>
<keyword evidence="8" id="KW-0406">Ion transport</keyword>
<evidence type="ECO:0000256" key="3">
    <source>
        <dbReference type="ARBA" id="ARBA00022448"/>
    </source>
</evidence>
<evidence type="ECO:0000313" key="13">
    <source>
        <dbReference type="EMBL" id="ARS00909.1"/>
    </source>
</evidence>
<dbReference type="GeneID" id="32958913"/>
<evidence type="ECO:0000256" key="5">
    <source>
        <dbReference type="ARBA" id="ARBA00022692"/>
    </source>
</evidence>
<evidence type="ECO:0000256" key="1">
    <source>
        <dbReference type="ARBA" id="ARBA00004141"/>
    </source>
</evidence>
<feature type="transmembrane region" description="Helical" evidence="12">
    <location>
        <begin position="96"/>
        <end position="115"/>
    </location>
</feature>
<keyword evidence="5 12" id="KW-0812">Transmembrane</keyword>
<dbReference type="InterPro" id="IPR035908">
    <property type="entry name" value="F0_ATP_A_sf"/>
</dbReference>
<dbReference type="Gene3D" id="1.20.120.220">
    <property type="entry name" value="ATP synthase, F0 complex, subunit A"/>
    <property type="match status" value="1"/>
</dbReference>
<gene>
    <name evidence="13" type="primary">atp6</name>
</gene>
<evidence type="ECO:0000256" key="7">
    <source>
        <dbReference type="ARBA" id="ARBA00022989"/>
    </source>
</evidence>
<dbReference type="PRINTS" id="PR00123">
    <property type="entry name" value="ATPASEA"/>
</dbReference>
<evidence type="ECO:0000256" key="12">
    <source>
        <dbReference type="SAM" id="Phobius"/>
    </source>
</evidence>
<keyword evidence="10" id="KW-0066">ATP synthesis</keyword>
<protein>
    <recommendedName>
        <fullName evidence="11">ATP synthase subunit a</fullName>
    </recommendedName>
</protein>
<dbReference type="InterPro" id="IPR000568">
    <property type="entry name" value="ATP_synth_F0_asu"/>
</dbReference>
<feature type="transmembrane region" description="Helical" evidence="12">
    <location>
        <begin position="165"/>
        <end position="186"/>
    </location>
</feature>
<evidence type="ECO:0000256" key="8">
    <source>
        <dbReference type="ARBA" id="ARBA00023065"/>
    </source>
</evidence>
<keyword evidence="7 12" id="KW-1133">Transmembrane helix</keyword>
<reference evidence="13" key="1">
    <citation type="journal article" date="2017" name="Sci. Rep.">
        <title>The mitochondrial genomes of the acoelomorph worms Paratomella rubra, Isodiametra pulchra and Archaphanostoma ylvae.</title>
        <authorList>
            <person name="Robertson H.E."/>
            <person name="Lapraz F."/>
            <person name="Egger B."/>
            <person name="Telford M.J."/>
            <person name="Schiffer P.H."/>
        </authorList>
    </citation>
    <scope>NUCLEOTIDE SEQUENCE</scope>
</reference>
<evidence type="ECO:0000256" key="11">
    <source>
        <dbReference type="RuleBase" id="RU004450"/>
    </source>
</evidence>
<keyword evidence="3" id="KW-0813">Transport</keyword>
<proteinExistence type="inferred from homology"/>
<feature type="transmembrane region" description="Helical" evidence="12">
    <location>
        <begin position="193"/>
        <end position="215"/>
    </location>
</feature>
<feature type="transmembrane region" description="Helical" evidence="12">
    <location>
        <begin position="136"/>
        <end position="159"/>
    </location>
</feature>
<comment type="similarity">
    <text evidence="2">Belongs to the ATPase A chain family.</text>
</comment>
<dbReference type="CDD" id="cd00310">
    <property type="entry name" value="ATP-synt_Fo_a_6"/>
    <property type="match status" value="1"/>
</dbReference>
<dbReference type="GO" id="GO:0015078">
    <property type="term" value="F:proton transmembrane transporter activity"/>
    <property type="evidence" value="ECO:0007669"/>
    <property type="project" value="InterPro"/>
</dbReference>
<sequence length="227" mass="26550">MIWMIALYQTLHYCNRDLVMAASSKKKIFFFLNWKTTSLISLEENLQEVLFNTTKPSMSSWSFCKKLKKLLAFVLLMNLAGLNMFMNQAFMGKLSISLLIMTVGFWFLTYLPFIFTNKEKLSLFIIGEMKFPSLSFLLSNIEILTHLFRPITLTARLWVNIWVGHLLMSALSFIVMAGAFTGIFSWSIMSGFFLFEFGIMSLQAFVMTYLVSVYWKENWEHSQVHWH</sequence>
<keyword evidence="4" id="KW-0138">CF(0)</keyword>
<keyword evidence="9 12" id="KW-0472">Membrane</keyword>
<evidence type="ECO:0000256" key="2">
    <source>
        <dbReference type="ARBA" id="ARBA00006810"/>
    </source>
</evidence>
<dbReference type="AlphaFoldDB" id="A0A1X9WDA4"/>
<evidence type="ECO:0000256" key="10">
    <source>
        <dbReference type="ARBA" id="ARBA00023310"/>
    </source>
</evidence>
<organism evidence="13">
    <name type="scientific">Isodiametra pulchra</name>
    <name type="common">Acoelomorph flatworm</name>
    <name type="synonym">Convoluta pulchra</name>
    <dbReference type="NCBI Taxonomy" id="504439"/>
    <lineage>
        <taxon>Eukaryota</taxon>
        <taxon>Metazoa</taxon>
        <taxon>Xenacoelomorpha</taxon>
        <taxon>Acoelomorpha</taxon>
        <taxon>Acoela</taxon>
        <taxon>Isodiametridae</taxon>
        <taxon>Isodiametra</taxon>
    </lineage>
</organism>